<evidence type="ECO:0000256" key="2">
    <source>
        <dbReference type="ARBA" id="ARBA00004123"/>
    </source>
</evidence>
<keyword evidence="11" id="KW-1185">Reference proteome</keyword>
<dbReference type="AlphaFoldDB" id="A0A4S8LFQ6"/>
<dbReference type="OrthoDB" id="128308at2759"/>
<name>A0A4S8LFQ6_DENBC</name>
<dbReference type="PANTHER" id="PTHR41391:SF1">
    <property type="entry name" value="RESTRICTION OF TELOMERE CAPPING PROTEIN 4"/>
    <property type="match status" value="1"/>
</dbReference>
<dbReference type="EMBL" id="ML179433">
    <property type="protein sequence ID" value="THU87842.1"/>
    <property type="molecule type" value="Genomic_DNA"/>
</dbReference>
<evidence type="ECO:0000256" key="7">
    <source>
        <dbReference type="ARBA" id="ARBA00023242"/>
    </source>
</evidence>
<dbReference type="GO" id="GO:0005737">
    <property type="term" value="C:cytoplasm"/>
    <property type="evidence" value="ECO:0007669"/>
    <property type="project" value="UniProtKB-SubCell"/>
</dbReference>
<feature type="compositionally biased region" description="Polar residues" evidence="8">
    <location>
        <begin position="19"/>
        <end position="34"/>
    </location>
</feature>
<evidence type="ECO:0000256" key="6">
    <source>
        <dbReference type="ARBA" id="ARBA00022490"/>
    </source>
</evidence>
<evidence type="ECO:0000256" key="3">
    <source>
        <dbReference type="ARBA" id="ARBA00004496"/>
    </source>
</evidence>
<organism evidence="10 11">
    <name type="scientific">Dendrothele bispora (strain CBS 962.96)</name>
    <dbReference type="NCBI Taxonomy" id="1314807"/>
    <lineage>
        <taxon>Eukaryota</taxon>
        <taxon>Fungi</taxon>
        <taxon>Dikarya</taxon>
        <taxon>Basidiomycota</taxon>
        <taxon>Agaricomycotina</taxon>
        <taxon>Agaricomycetes</taxon>
        <taxon>Agaricomycetidae</taxon>
        <taxon>Agaricales</taxon>
        <taxon>Agaricales incertae sedis</taxon>
        <taxon>Dendrothele</taxon>
    </lineage>
</organism>
<proteinExistence type="inferred from homology"/>
<dbReference type="InterPro" id="IPR039024">
    <property type="entry name" value="RTC4"/>
</dbReference>
<dbReference type="GO" id="GO:0005634">
    <property type="term" value="C:nucleus"/>
    <property type="evidence" value="ECO:0007669"/>
    <property type="project" value="UniProtKB-SubCell"/>
</dbReference>
<evidence type="ECO:0000313" key="10">
    <source>
        <dbReference type="EMBL" id="THU87842.1"/>
    </source>
</evidence>
<evidence type="ECO:0000259" key="9">
    <source>
        <dbReference type="SMART" id="SM01312"/>
    </source>
</evidence>
<evidence type="ECO:0000313" key="11">
    <source>
        <dbReference type="Proteomes" id="UP000297245"/>
    </source>
</evidence>
<dbReference type="SMART" id="SM01312">
    <property type="entry name" value="RTC4"/>
    <property type="match status" value="1"/>
</dbReference>
<gene>
    <name evidence="10" type="ORF">K435DRAFT_681005</name>
</gene>
<dbReference type="PANTHER" id="PTHR41391">
    <property type="entry name" value="RESTRICTION OF TELOMERE CAPPING PROTEIN 4"/>
    <property type="match status" value="1"/>
</dbReference>
<evidence type="ECO:0000256" key="8">
    <source>
        <dbReference type="SAM" id="MobiDB-lite"/>
    </source>
</evidence>
<sequence>MRSQSQNETEDSVLVLPRTESQLTQSDKSSSEGAGTSKITFLFKLLISLSDLCPFCDKRLPDPCSPTLDKLLLEITAKATRDPRPRNANGLKAPLSVFASFCSRHEWESKIVPLAEKRGWPKVVDWDNFQERIKEMKVEMEVLLYDHVFVTTSRHNQNEARVRNSSHFWVQALKTISKQGRMKGDVQSRMANFDQSLPGYYGELGYAIILETIQEMFPADDLFDVVVEPMNVQDFFEYVLIPEVAVRLIMEDMDLKGQDGMAKAVKIAKESWSYGSQMFPAE</sequence>
<keyword evidence="6" id="KW-0963">Cytoplasm</keyword>
<evidence type="ECO:0000256" key="5">
    <source>
        <dbReference type="ARBA" id="ARBA00015162"/>
    </source>
</evidence>
<evidence type="ECO:0000256" key="1">
    <source>
        <dbReference type="ARBA" id="ARBA00002738"/>
    </source>
</evidence>
<accession>A0A4S8LFQ6</accession>
<comment type="function">
    <text evidence="1">May be involved in a process influencing telomere capping.</text>
</comment>
<feature type="domain" description="Restriction of telomere capping protein 4 C-terminal" evidence="9">
    <location>
        <begin position="144"/>
        <end position="281"/>
    </location>
</feature>
<dbReference type="Proteomes" id="UP000297245">
    <property type="component" value="Unassembled WGS sequence"/>
</dbReference>
<keyword evidence="7" id="KW-0539">Nucleus</keyword>
<dbReference type="Pfam" id="PF14474">
    <property type="entry name" value="RTC4"/>
    <property type="match status" value="1"/>
</dbReference>
<reference evidence="10 11" key="1">
    <citation type="journal article" date="2019" name="Nat. Ecol. Evol.">
        <title>Megaphylogeny resolves global patterns of mushroom evolution.</title>
        <authorList>
            <person name="Varga T."/>
            <person name="Krizsan K."/>
            <person name="Foldi C."/>
            <person name="Dima B."/>
            <person name="Sanchez-Garcia M."/>
            <person name="Sanchez-Ramirez S."/>
            <person name="Szollosi G.J."/>
            <person name="Szarkandi J.G."/>
            <person name="Papp V."/>
            <person name="Albert L."/>
            <person name="Andreopoulos W."/>
            <person name="Angelini C."/>
            <person name="Antonin V."/>
            <person name="Barry K.W."/>
            <person name="Bougher N.L."/>
            <person name="Buchanan P."/>
            <person name="Buyck B."/>
            <person name="Bense V."/>
            <person name="Catcheside P."/>
            <person name="Chovatia M."/>
            <person name="Cooper J."/>
            <person name="Damon W."/>
            <person name="Desjardin D."/>
            <person name="Finy P."/>
            <person name="Geml J."/>
            <person name="Haridas S."/>
            <person name="Hughes K."/>
            <person name="Justo A."/>
            <person name="Karasinski D."/>
            <person name="Kautmanova I."/>
            <person name="Kiss B."/>
            <person name="Kocsube S."/>
            <person name="Kotiranta H."/>
            <person name="LaButti K.M."/>
            <person name="Lechner B.E."/>
            <person name="Liimatainen K."/>
            <person name="Lipzen A."/>
            <person name="Lukacs Z."/>
            <person name="Mihaltcheva S."/>
            <person name="Morgado L.N."/>
            <person name="Niskanen T."/>
            <person name="Noordeloos M.E."/>
            <person name="Ohm R.A."/>
            <person name="Ortiz-Santana B."/>
            <person name="Ovrebo C."/>
            <person name="Racz N."/>
            <person name="Riley R."/>
            <person name="Savchenko A."/>
            <person name="Shiryaev A."/>
            <person name="Soop K."/>
            <person name="Spirin V."/>
            <person name="Szebenyi C."/>
            <person name="Tomsovsky M."/>
            <person name="Tulloss R.E."/>
            <person name="Uehling J."/>
            <person name="Grigoriev I.V."/>
            <person name="Vagvolgyi C."/>
            <person name="Papp T."/>
            <person name="Martin F.M."/>
            <person name="Miettinen O."/>
            <person name="Hibbett D.S."/>
            <person name="Nagy L.G."/>
        </authorList>
    </citation>
    <scope>NUCLEOTIDE SEQUENCE [LARGE SCALE GENOMIC DNA]</scope>
    <source>
        <strain evidence="10 11">CBS 962.96</strain>
    </source>
</reference>
<feature type="region of interest" description="Disordered" evidence="8">
    <location>
        <begin position="1"/>
        <end position="34"/>
    </location>
</feature>
<dbReference type="InterPro" id="IPR028094">
    <property type="entry name" value="RTC4_C"/>
</dbReference>
<comment type="similarity">
    <text evidence="4">Belongs to the RTC4 family.</text>
</comment>
<protein>
    <recommendedName>
        <fullName evidence="5">Restriction of telomere capping protein 4</fullName>
    </recommendedName>
</protein>
<evidence type="ECO:0000256" key="4">
    <source>
        <dbReference type="ARBA" id="ARBA00009461"/>
    </source>
</evidence>
<comment type="subcellular location">
    <subcellularLocation>
        <location evidence="3">Cytoplasm</location>
    </subcellularLocation>
    <subcellularLocation>
        <location evidence="2">Nucleus</location>
    </subcellularLocation>
</comment>